<keyword evidence="3" id="KW-0808">Transferase</keyword>
<evidence type="ECO:0000313" key="3">
    <source>
        <dbReference type="EMBL" id="MDG9698829.1"/>
    </source>
</evidence>
<gene>
    <name evidence="3" type="ORF">QB898_03680</name>
</gene>
<keyword evidence="3" id="KW-0489">Methyltransferase</keyword>
<sequence length="270" mass="29120">MMAASDWFRTPPGQALLRWEQAQFDAAVADVFGYHALQLGLPEIDALAANRMPHRWLALPDAAGTAQAAQAAAQDAPAGRILLAASPAALPFAEGSLDLIALPHTLELCGDPHAALREAHRALMHEGRLVITGLVPWRARLWQRLHGGGPLYLPPGHEFIAPQRLRDWLRLLGFELCEQRYGNDSGLPPGAGWLRQLAARLARAGATGWPITRAAWCISAIKRAHGMRLIGAAWKTPAARLAPVPAASRAANPPARRQRGQSAPRSQKGQ</sequence>
<dbReference type="SUPFAM" id="SSF53335">
    <property type="entry name" value="S-adenosyl-L-methionine-dependent methyltransferases"/>
    <property type="match status" value="1"/>
</dbReference>
<feature type="domain" description="Methyltransferase type 11" evidence="2">
    <location>
        <begin position="64"/>
        <end position="131"/>
    </location>
</feature>
<name>A0AAW6RJ18_9BURK</name>
<feature type="region of interest" description="Disordered" evidence="1">
    <location>
        <begin position="244"/>
        <end position="270"/>
    </location>
</feature>
<feature type="compositionally biased region" description="Polar residues" evidence="1">
    <location>
        <begin position="260"/>
        <end position="270"/>
    </location>
</feature>
<dbReference type="EMBL" id="JARVII010000004">
    <property type="protein sequence ID" value="MDG9698829.1"/>
    <property type="molecule type" value="Genomic_DNA"/>
</dbReference>
<feature type="compositionally biased region" description="Low complexity" evidence="1">
    <location>
        <begin position="244"/>
        <end position="255"/>
    </location>
</feature>
<dbReference type="Proteomes" id="UP001237156">
    <property type="component" value="Unassembled WGS sequence"/>
</dbReference>
<accession>A0AAW6RJ18</accession>
<keyword evidence="4" id="KW-1185">Reference proteome</keyword>
<dbReference type="AlphaFoldDB" id="A0AAW6RJ18"/>
<dbReference type="Gene3D" id="3.40.50.150">
    <property type="entry name" value="Vaccinia Virus protein VP39"/>
    <property type="match status" value="1"/>
</dbReference>
<reference evidence="3 4" key="1">
    <citation type="submission" date="2023-04" db="EMBL/GenBank/DDBJ databases">
        <title>Ottowia paracancer sp. nov., isolated from human stomach.</title>
        <authorList>
            <person name="Song Y."/>
        </authorList>
    </citation>
    <scope>NUCLEOTIDE SEQUENCE [LARGE SCALE GENOMIC DNA]</scope>
    <source>
        <strain evidence="3 4">10c7w1</strain>
    </source>
</reference>
<dbReference type="GO" id="GO:0032259">
    <property type="term" value="P:methylation"/>
    <property type="evidence" value="ECO:0007669"/>
    <property type="project" value="UniProtKB-KW"/>
</dbReference>
<dbReference type="GO" id="GO:0008757">
    <property type="term" value="F:S-adenosylmethionine-dependent methyltransferase activity"/>
    <property type="evidence" value="ECO:0007669"/>
    <property type="project" value="InterPro"/>
</dbReference>
<dbReference type="InterPro" id="IPR029063">
    <property type="entry name" value="SAM-dependent_MTases_sf"/>
</dbReference>
<protein>
    <submittedName>
        <fullName evidence="3">Methyltransferase domain-containing protein</fullName>
    </submittedName>
</protein>
<dbReference type="InterPro" id="IPR013216">
    <property type="entry name" value="Methyltransf_11"/>
</dbReference>
<proteinExistence type="predicted"/>
<evidence type="ECO:0000259" key="2">
    <source>
        <dbReference type="Pfam" id="PF08241"/>
    </source>
</evidence>
<organism evidence="3 4">
    <name type="scientific">Ottowia cancrivicina</name>
    <dbReference type="NCBI Taxonomy" id="3040346"/>
    <lineage>
        <taxon>Bacteria</taxon>
        <taxon>Pseudomonadati</taxon>
        <taxon>Pseudomonadota</taxon>
        <taxon>Betaproteobacteria</taxon>
        <taxon>Burkholderiales</taxon>
        <taxon>Comamonadaceae</taxon>
        <taxon>Ottowia</taxon>
    </lineage>
</organism>
<evidence type="ECO:0000313" key="4">
    <source>
        <dbReference type="Proteomes" id="UP001237156"/>
    </source>
</evidence>
<comment type="caution">
    <text evidence="3">The sequence shown here is derived from an EMBL/GenBank/DDBJ whole genome shotgun (WGS) entry which is preliminary data.</text>
</comment>
<dbReference type="Pfam" id="PF08241">
    <property type="entry name" value="Methyltransf_11"/>
    <property type="match status" value="1"/>
</dbReference>
<evidence type="ECO:0000256" key="1">
    <source>
        <dbReference type="SAM" id="MobiDB-lite"/>
    </source>
</evidence>